<dbReference type="PANTHER" id="PTHR23099:SF0">
    <property type="entry name" value="GERM CELL NUCLEAR ACIDIC PROTEIN"/>
    <property type="match status" value="1"/>
</dbReference>
<dbReference type="RefSeq" id="XP_070919365.1">
    <property type="nucleotide sequence ID" value="XM_071063264.1"/>
</dbReference>
<gene>
    <name evidence="3" type="ORF">MFIFM68171_07844</name>
</gene>
<reference evidence="3 4" key="1">
    <citation type="submission" date="2024-09" db="EMBL/GenBank/DDBJ databases">
        <title>Itraconazole resistance in Madurella fahalii resulting from another homologue of gene encoding cytochrome P450 14-alpha sterol demethylase (CYP51).</title>
        <authorList>
            <person name="Yoshioka I."/>
            <person name="Fahal A.H."/>
            <person name="Kaneko S."/>
            <person name="Yaguchi T."/>
        </authorList>
    </citation>
    <scope>NUCLEOTIDE SEQUENCE [LARGE SCALE GENOMIC DNA]</scope>
    <source>
        <strain evidence="3 4">IFM 68171</strain>
    </source>
</reference>
<feature type="compositionally biased region" description="Basic residues" evidence="1">
    <location>
        <begin position="101"/>
        <end position="111"/>
    </location>
</feature>
<feature type="region of interest" description="Disordered" evidence="1">
    <location>
        <begin position="353"/>
        <end position="382"/>
    </location>
</feature>
<dbReference type="Gene3D" id="1.10.30.10">
    <property type="entry name" value="High mobility group box domain"/>
    <property type="match status" value="1"/>
</dbReference>
<dbReference type="PANTHER" id="PTHR23099">
    <property type="entry name" value="TRANSCRIPTIONAL REGULATOR"/>
    <property type="match status" value="1"/>
</dbReference>
<evidence type="ECO:0000256" key="1">
    <source>
        <dbReference type="SAM" id="MobiDB-lite"/>
    </source>
</evidence>
<proteinExistence type="predicted"/>
<feature type="region of interest" description="Disordered" evidence="1">
    <location>
        <begin position="282"/>
        <end position="316"/>
    </location>
</feature>
<feature type="region of interest" description="Disordered" evidence="1">
    <location>
        <begin position="75"/>
        <end position="267"/>
    </location>
</feature>
<dbReference type="Pfam" id="PF10263">
    <property type="entry name" value="SprT-like"/>
    <property type="match status" value="1"/>
</dbReference>
<dbReference type="InterPro" id="IPR006640">
    <property type="entry name" value="SprT-like_domain"/>
</dbReference>
<protein>
    <submittedName>
        <fullName evidence="3">HMG box-containing protein</fullName>
    </submittedName>
</protein>
<evidence type="ECO:0000313" key="3">
    <source>
        <dbReference type="EMBL" id="GAB1317634.1"/>
    </source>
</evidence>
<dbReference type="EMBL" id="BAAFSV010000004">
    <property type="protein sequence ID" value="GAB1317634.1"/>
    <property type="molecule type" value="Genomic_DNA"/>
</dbReference>
<feature type="compositionally biased region" description="Acidic residues" evidence="1">
    <location>
        <begin position="155"/>
        <end position="185"/>
    </location>
</feature>
<organism evidence="3 4">
    <name type="scientific">Madurella fahalii</name>
    <dbReference type="NCBI Taxonomy" id="1157608"/>
    <lineage>
        <taxon>Eukaryota</taxon>
        <taxon>Fungi</taxon>
        <taxon>Dikarya</taxon>
        <taxon>Ascomycota</taxon>
        <taxon>Pezizomycotina</taxon>
        <taxon>Sordariomycetes</taxon>
        <taxon>Sordariomycetidae</taxon>
        <taxon>Sordariales</taxon>
        <taxon>Sordariales incertae sedis</taxon>
        <taxon>Madurella</taxon>
    </lineage>
</organism>
<dbReference type="SUPFAM" id="SSF47095">
    <property type="entry name" value="HMG-box"/>
    <property type="match status" value="1"/>
</dbReference>
<sequence length="657" mass="74131">MVRLAKSITDWGDDEDEAEFPDIFSPVRKKREQSKQAATTVRLETNKTLRLEKSAKPATAVRKRRLGPLSDNLLLRAWTPESAEDEKNRCREKENSEPRRTRVKLRPRKAKQSITTPYSPEDKEEECISAQEEAAVDDTSLFDATFHSCASEGSELNESEYEEEEDDARDEYNDDDDDDDDDDGFPTDRYSRRSPLKPSNQKRDGGKPPGRTASNGTSVEDDSGAEVKSGASEQIPRDNLLQGRALKSKPSRRQVALREVGQAGNGLADTFLRLRLDDVVELPPETAIPPTARRESTPPSSPTTLQPGLVSPKKLPRIPITPHRPSTDLFWSQEFVDDWNDKHSPRKQLFPDAIEAKKKGRVKNSPQKTAPKGSETKTVSQRDQKKAFERIKHDMAEEFLKELDTVVTGGKLAELTASTGGIQLVWSNKLKTTAGRAHWKGETIRTGGPEGTTKRKHRAWIELSDKVVDNEHRLLNTLAHEFCHAATYMISGVTKNPHGPEFKAWGDKCSRAFSGRGINVTTKHSYEIDFKYVWECVECAYEYKRHSKSINPARHRCGKCKSELKQTKPVPRKNKEGDGPQKVTEYQAFMKEQMRLIRAENPKTPQKDVMKIVASRWAALRSKSSTPLPEESVEEVAKSVGELHVGGKRYEYMDLVE</sequence>
<dbReference type="Proteomes" id="UP001628179">
    <property type="component" value="Unassembled WGS sequence"/>
</dbReference>
<feature type="domain" description="SprT-like" evidence="2">
    <location>
        <begin position="401"/>
        <end position="567"/>
    </location>
</feature>
<feature type="compositionally biased region" description="Basic and acidic residues" evidence="1">
    <location>
        <begin position="85"/>
        <end position="100"/>
    </location>
</feature>
<dbReference type="Pfam" id="PF17283">
    <property type="entry name" value="Zn_ribbon_SprT"/>
    <property type="match status" value="1"/>
</dbReference>
<dbReference type="GeneID" id="98178587"/>
<accession>A0ABQ0GIQ3</accession>
<dbReference type="CDD" id="cd00084">
    <property type="entry name" value="HMG-box_SF"/>
    <property type="match status" value="1"/>
</dbReference>
<keyword evidence="4" id="KW-1185">Reference proteome</keyword>
<evidence type="ECO:0000259" key="2">
    <source>
        <dbReference type="SMART" id="SM00731"/>
    </source>
</evidence>
<dbReference type="InterPro" id="IPR036910">
    <property type="entry name" value="HMG_box_dom_sf"/>
</dbReference>
<name>A0ABQ0GIQ3_9PEZI</name>
<evidence type="ECO:0000313" key="4">
    <source>
        <dbReference type="Proteomes" id="UP001628179"/>
    </source>
</evidence>
<dbReference type="SMART" id="SM00731">
    <property type="entry name" value="SprT"/>
    <property type="match status" value="1"/>
</dbReference>
<dbReference type="InterPro" id="IPR035240">
    <property type="entry name" value="SprT_Zn_ribbon"/>
</dbReference>
<comment type="caution">
    <text evidence="3">The sequence shown here is derived from an EMBL/GenBank/DDBJ whole genome shotgun (WGS) entry which is preliminary data.</text>
</comment>